<reference evidence="1" key="1">
    <citation type="submission" date="2022-10" db="EMBL/GenBank/DDBJ databases">
        <title>Complete Genome of Trichothecium roseum strain YXFP-22015, a Plant Pathogen Isolated from Citrus.</title>
        <authorList>
            <person name="Wang Y."/>
            <person name="Zhu L."/>
        </authorList>
    </citation>
    <scope>NUCLEOTIDE SEQUENCE</scope>
    <source>
        <strain evidence="1">YXFP-22015</strain>
    </source>
</reference>
<keyword evidence="2" id="KW-1185">Reference proteome</keyword>
<evidence type="ECO:0000313" key="1">
    <source>
        <dbReference type="EMBL" id="KAI9897398.1"/>
    </source>
</evidence>
<organism evidence="1 2">
    <name type="scientific">Trichothecium roseum</name>
    <dbReference type="NCBI Taxonomy" id="47278"/>
    <lineage>
        <taxon>Eukaryota</taxon>
        <taxon>Fungi</taxon>
        <taxon>Dikarya</taxon>
        <taxon>Ascomycota</taxon>
        <taxon>Pezizomycotina</taxon>
        <taxon>Sordariomycetes</taxon>
        <taxon>Hypocreomycetidae</taxon>
        <taxon>Hypocreales</taxon>
        <taxon>Hypocreales incertae sedis</taxon>
        <taxon>Trichothecium</taxon>
    </lineage>
</organism>
<sequence>MAIDPAAIPGFDPSRVPVGEAPDGQVTNFIDAYSRAWMPRVAVYASLPFAVIFIGLRIYARVQRKYELGLDDLRDDAYGRQYWNVPLSKINATMMHHDCAQTTLYLVIAPLIKISILVLFLRIFSPSRMSRVMIFAGIISTTVAYVVLVVVWLVYTVPGPDDHPGWTDPAFGDKVEKGTSYIVLFKGAAGVLTDLYVVVIPLTAVSSLKLSAWKKVGMSALLTTGLLTSGLCAAAFVPKVEFWKDTHLRGIHNALWTMTPANALAILEVNLGIVCSCVPVVFPLAKRVASRITASTTTSWRRYISRKSASSEEPDTASINKSQPRVLSPKIPNGKLGTLMSFVRGREVSRKEVSHGSINVTTNTHIQMLPYSELRSVDMDYHAYIGDVPPSSHAGSGRRQ</sequence>
<gene>
    <name evidence="1" type="ORF">N3K66_007254</name>
</gene>
<dbReference type="Proteomes" id="UP001163324">
    <property type="component" value="Chromosome 7"/>
</dbReference>
<evidence type="ECO:0000313" key="2">
    <source>
        <dbReference type="Proteomes" id="UP001163324"/>
    </source>
</evidence>
<proteinExistence type="predicted"/>
<dbReference type="EMBL" id="CM047946">
    <property type="protein sequence ID" value="KAI9897398.1"/>
    <property type="molecule type" value="Genomic_DNA"/>
</dbReference>
<protein>
    <submittedName>
        <fullName evidence="1">Uncharacterized protein</fullName>
    </submittedName>
</protein>
<comment type="caution">
    <text evidence="1">The sequence shown here is derived from an EMBL/GenBank/DDBJ whole genome shotgun (WGS) entry which is preliminary data.</text>
</comment>
<name>A0ACC0UTS8_9HYPO</name>
<accession>A0ACC0UTS8</accession>